<feature type="domain" description="DOT1" evidence="13">
    <location>
        <begin position="310"/>
        <end position="613"/>
    </location>
</feature>
<evidence type="ECO:0000256" key="8">
    <source>
        <dbReference type="ARBA" id="ARBA00023242"/>
    </source>
</evidence>
<evidence type="ECO:0000256" key="9">
    <source>
        <dbReference type="ARBA" id="ARBA00029821"/>
    </source>
</evidence>
<feature type="compositionally biased region" description="Pro residues" evidence="12">
    <location>
        <begin position="38"/>
        <end position="67"/>
    </location>
</feature>
<dbReference type="GO" id="GO:0140956">
    <property type="term" value="F:histone H3K79 trimethyltransferase activity"/>
    <property type="evidence" value="ECO:0007669"/>
    <property type="project" value="UniProtKB-EC"/>
</dbReference>
<keyword evidence="5 11" id="KW-0808">Transferase</keyword>
<feature type="compositionally biased region" description="Pro residues" evidence="12">
    <location>
        <begin position="342"/>
        <end position="357"/>
    </location>
</feature>
<dbReference type="InterPro" id="IPR030445">
    <property type="entry name" value="H3-K79_meTrfase"/>
</dbReference>
<dbReference type="InterPro" id="IPR029063">
    <property type="entry name" value="SAM-dependent_MTases_sf"/>
</dbReference>
<dbReference type="PANTHER" id="PTHR21451">
    <property type="entry name" value="HISTONE H3 METHYLTRANSFERASE"/>
    <property type="match status" value="1"/>
</dbReference>
<evidence type="ECO:0000256" key="4">
    <source>
        <dbReference type="ARBA" id="ARBA00022603"/>
    </source>
</evidence>
<dbReference type="GO" id="GO:0000077">
    <property type="term" value="P:DNA damage checkpoint signaling"/>
    <property type="evidence" value="ECO:0007669"/>
    <property type="project" value="TreeGrafter"/>
</dbReference>
<comment type="subcellular location">
    <subcellularLocation>
        <location evidence="1 11">Nucleus</location>
    </subcellularLocation>
</comment>
<dbReference type="SUPFAM" id="SSF53335">
    <property type="entry name" value="S-adenosyl-L-methionine-dependent methyltransferases"/>
    <property type="match status" value="1"/>
</dbReference>
<evidence type="ECO:0000256" key="7">
    <source>
        <dbReference type="ARBA" id="ARBA00022853"/>
    </source>
</evidence>
<evidence type="ECO:0000313" key="15">
    <source>
        <dbReference type="Proteomes" id="UP000076798"/>
    </source>
</evidence>
<feature type="region of interest" description="Disordered" evidence="12">
    <location>
        <begin position="1"/>
        <end position="151"/>
    </location>
</feature>
<evidence type="ECO:0000256" key="10">
    <source>
        <dbReference type="ARBA" id="ARBA00047770"/>
    </source>
</evidence>
<keyword evidence="7 11" id="KW-0156">Chromatin regulator</keyword>
<evidence type="ECO:0000256" key="1">
    <source>
        <dbReference type="ARBA" id="ARBA00004123"/>
    </source>
</evidence>
<dbReference type="PANTHER" id="PTHR21451:SF0">
    <property type="entry name" value="HISTONE-LYSINE N-METHYLTRANSFERASE, H3 LYSINE-79 SPECIFIC"/>
    <property type="match status" value="1"/>
</dbReference>
<comment type="miscellaneous">
    <text evidence="11">In contrast to other lysine histone methyltransferases, it does not contain a SET domain, suggesting the existence of another mechanism for methylation of lysine residues of histones.</text>
</comment>
<feature type="compositionally biased region" description="Basic and acidic residues" evidence="12">
    <location>
        <begin position="126"/>
        <end position="137"/>
    </location>
</feature>
<accession>A0A166HL39</accession>
<gene>
    <name evidence="14" type="ORF">SISSUDRAFT_998652</name>
</gene>
<dbReference type="Proteomes" id="UP000076798">
    <property type="component" value="Unassembled WGS sequence"/>
</dbReference>
<dbReference type="OrthoDB" id="443402at2759"/>
<keyword evidence="4 11" id="KW-0489">Methyltransferase</keyword>
<evidence type="ECO:0000256" key="5">
    <source>
        <dbReference type="ARBA" id="ARBA00022679"/>
    </source>
</evidence>
<dbReference type="EC" id="2.1.1.360" evidence="2 11"/>
<dbReference type="Gene3D" id="3.40.50.150">
    <property type="entry name" value="Vaccinia Virus protein VP39"/>
    <property type="match status" value="1"/>
</dbReference>
<protein>
    <recommendedName>
        <fullName evidence="3 11">Histone-lysine N-methyltransferase, H3 lysine-79 specific</fullName>
        <ecNumber evidence="2 11">2.1.1.360</ecNumber>
    </recommendedName>
    <alternativeName>
        <fullName evidence="9 11">Histone H3-K79 methyltransferase</fullName>
    </alternativeName>
</protein>
<dbReference type="PROSITE" id="PS51569">
    <property type="entry name" value="DOT1"/>
    <property type="match status" value="1"/>
</dbReference>
<dbReference type="GO" id="GO:0006281">
    <property type="term" value="P:DNA repair"/>
    <property type="evidence" value="ECO:0007669"/>
    <property type="project" value="TreeGrafter"/>
</dbReference>
<keyword evidence="6 11" id="KW-0949">S-adenosyl-L-methionine</keyword>
<dbReference type="GO" id="GO:0032259">
    <property type="term" value="P:methylation"/>
    <property type="evidence" value="ECO:0007669"/>
    <property type="project" value="UniProtKB-KW"/>
</dbReference>
<comment type="function">
    <text evidence="11">Histone methyltransferase that specifically trimethylates histone H3 to form H3K79me3. This methylation is required for telomere silencing and for the pachytene checkpoint during the meiotic cell cycle by allowing the recruitment of RAD9 to double strand breaks. Nucleosomes are preferred as substrate compared to free histone.</text>
</comment>
<evidence type="ECO:0000259" key="13">
    <source>
        <dbReference type="PROSITE" id="PS51569"/>
    </source>
</evidence>
<dbReference type="GO" id="GO:0005634">
    <property type="term" value="C:nucleus"/>
    <property type="evidence" value="ECO:0007669"/>
    <property type="project" value="UniProtKB-SubCell"/>
</dbReference>
<reference evidence="14 15" key="1">
    <citation type="journal article" date="2016" name="Mol. Biol. Evol.">
        <title>Comparative Genomics of Early-Diverging Mushroom-Forming Fungi Provides Insights into the Origins of Lignocellulose Decay Capabilities.</title>
        <authorList>
            <person name="Nagy L.G."/>
            <person name="Riley R."/>
            <person name="Tritt A."/>
            <person name="Adam C."/>
            <person name="Daum C."/>
            <person name="Floudas D."/>
            <person name="Sun H."/>
            <person name="Yadav J.S."/>
            <person name="Pangilinan J."/>
            <person name="Larsson K.H."/>
            <person name="Matsuura K."/>
            <person name="Barry K."/>
            <person name="Labutti K."/>
            <person name="Kuo R."/>
            <person name="Ohm R.A."/>
            <person name="Bhattacharya S.S."/>
            <person name="Shirouzu T."/>
            <person name="Yoshinaga Y."/>
            <person name="Martin F.M."/>
            <person name="Grigoriev I.V."/>
            <person name="Hibbett D.S."/>
        </authorList>
    </citation>
    <scope>NUCLEOTIDE SEQUENCE [LARGE SCALE GENOMIC DNA]</scope>
    <source>
        <strain evidence="14 15">HHB10207 ss-3</strain>
    </source>
</reference>
<dbReference type="EMBL" id="KV428011">
    <property type="protein sequence ID" value="KZT42827.1"/>
    <property type="molecule type" value="Genomic_DNA"/>
</dbReference>
<dbReference type="InterPro" id="IPR025789">
    <property type="entry name" value="DOT1_dom"/>
</dbReference>
<organism evidence="14 15">
    <name type="scientific">Sistotremastrum suecicum HHB10207 ss-3</name>
    <dbReference type="NCBI Taxonomy" id="1314776"/>
    <lineage>
        <taxon>Eukaryota</taxon>
        <taxon>Fungi</taxon>
        <taxon>Dikarya</taxon>
        <taxon>Basidiomycota</taxon>
        <taxon>Agaricomycotina</taxon>
        <taxon>Agaricomycetes</taxon>
        <taxon>Sistotremastrales</taxon>
        <taxon>Sistotremastraceae</taxon>
        <taxon>Sistotremastrum</taxon>
    </lineage>
</organism>
<keyword evidence="8 11" id="KW-0539">Nucleus</keyword>
<feature type="region of interest" description="Disordered" evidence="12">
    <location>
        <begin position="325"/>
        <end position="379"/>
    </location>
</feature>
<dbReference type="Pfam" id="PF08123">
    <property type="entry name" value="DOT1"/>
    <property type="match status" value="1"/>
</dbReference>
<dbReference type="AlphaFoldDB" id="A0A166HL39"/>
<name>A0A166HL39_9AGAM</name>
<sequence>MLLLSKATYGKVSSLRCTYAPETPTPPSEEYHHYMSYPTPPPLPKPPIVITPPEPTPPPTRSPTPPPKLKKRARATETTEPAKPPKKKRVTPPAREPSATPSTSRAGASSSSHTSKQRASSSRSSSRRDSVKEDEHYVPPPKRARSSLPFGSYSDPISRSCWTDQDAYLEQASSEDVVRKLIHTYKPYFMFDGVLATTIDKENIPYVVLEYPNSGAEEKFLLLEPKDPQHYNPVWELMQSLELIIKYYIPTDKQELFGTFSHLHLPLIPSSSRTKPSPNPDYLKELRHAEKDRKGEDFQRAFSKIRQLFRDIKYGSLENGFSDARYSLPSPPLSSPNASPLTTPPDSPRQPTAPLPSSPMRFEKSPLSQTRNPMRDVPRSWKGVPDEILKVILSENYQRCVGPAIMWLKDYTPHSSQTYGELETPFISDIAHVCGINDKTKFMDLGSGVGNVVLQLSLQTGCQTFGVEIGEKPAKLAEKCRDEFAKRCRMWCVDAPTVELENSDFRDSARTRELLQQADVVLVNNFKFSAELNASLAHMFLDMREGATVITLQALLPESFRISYHTMSNPLAIFEQEEREYAKASVSWSHLGGKYFINRINRKPLQDFVERYGLGFKDEARRSRYNPEKAKKRISR</sequence>
<evidence type="ECO:0000313" key="14">
    <source>
        <dbReference type="EMBL" id="KZT42827.1"/>
    </source>
</evidence>
<dbReference type="STRING" id="1314776.A0A166HL39"/>
<comment type="catalytic activity">
    <reaction evidence="10 11">
        <text>L-lysyl(79)-[histone H3] + 3 S-adenosyl-L-methionine = N(6),N(6),N(6)-trimethyl-L-lysyl(79)-[histone H3] + 3 S-adenosyl-L-homocysteine + 3 H(+)</text>
        <dbReference type="Rhea" id="RHEA:60328"/>
        <dbReference type="Rhea" id="RHEA-COMP:15549"/>
        <dbReference type="Rhea" id="RHEA-COMP:15552"/>
        <dbReference type="ChEBI" id="CHEBI:15378"/>
        <dbReference type="ChEBI" id="CHEBI:29969"/>
        <dbReference type="ChEBI" id="CHEBI:57856"/>
        <dbReference type="ChEBI" id="CHEBI:59789"/>
        <dbReference type="ChEBI" id="CHEBI:61961"/>
        <dbReference type="EC" id="2.1.1.360"/>
    </reaction>
</comment>
<evidence type="ECO:0000256" key="3">
    <source>
        <dbReference type="ARBA" id="ARBA00020987"/>
    </source>
</evidence>
<evidence type="ECO:0000256" key="12">
    <source>
        <dbReference type="SAM" id="MobiDB-lite"/>
    </source>
</evidence>
<evidence type="ECO:0000256" key="2">
    <source>
        <dbReference type="ARBA" id="ARBA00012190"/>
    </source>
</evidence>
<dbReference type="FunFam" id="3.40.50.150:FF:000033">
    <property type="entry name" value="Histone-lysine N-methyltransferase, H3 lysine-79 specific"/>
    <property type="match status" value="1"/>
</dbReference>
<evidence type="ECO:0000256" key="11">
    <source>
        <dbReference type="RuleBase" id="RU271113"/>
    </source>
</evidence>
<comment type="activity regulation">
    <text evidence="11">Ubiquitination of histone H2B to form H2BK123ub1 is required for efficient DOT1 methyltransferase activity on histone H3.</text>
</comment>
<keyword evidence="15" id="KW-1185">Reference proteome</keyword>
<proteinExistence type="inferred from homology"/>
<evidence type="ECO:0000256" key="6">
    <source>
        <dbReference type="ARBA" id="ARBA00022691"/>
    </source>
</evidence>
<comment type="similarity">
    <text evidence="11">Belongs to the class I-like SAM-binding methyltransferase superfamily. DOT1 family.</text>
</comment>
<feature type="compositionally biased region" description="Low complexity" evidence="12">
    <location>
        <begin position="98"/>
        <end position="124"/>
    </location>
</feature>